<dbReference type="PANTHER" id="PTHR24188:SF29">
    <property type="entry name" value="GH09064P"/>
    <property type="match status" value="1"/>
</dbReference>
<dbReference type="Proteomes" id="UP000241559">
    <property type="component" value="Segment"/>
</dbReference>
<keyword evidence="2" id="KW-0040">ANK repeat</keyword>
<proteinExistence type="predicted"/>
<dbReference type="PROSITE" id="PS50297">
    <property type="entry name" value="ANK_REP_REGION"/>
    <property type="match status" value="1"/>
</dbReference>
<protein>
    <submittedName>
        <fullName evidence="3">Putative ankyrin repeat protein</fullName>
    </submittedName>
</protein>
<dbReference type="PANTHER" id="PTHR24188">
    <property type="entry name" value="ANKYRIN REPEAT PROTEIN"/>
    <property type="match status" value="1"/>
</dbReference>
<dbReference type="SUPFAM" id="SSF48403">
    <property type="entry name" value="Ankyrin repeat"/>
    <property type="match status" value="1"/>
</dbReference>
<evidence type="ECO:0000256" key="1">
    <source>
        <dbReference type="ARBA" id="ARBA00022737"/>
    </source>
</evidence>
<evidence type="ECO:0000313" key="4">
    <source>
        <dbReference type="Proteomes" id="UP000241559"/>
    </source>
</evidence>
<evidence type="ECO:0000256" key="2">
    <source>
        <dbReference type="ARBA" id="ARBA00023043"/>
    </source>
</evidence>
<evidence type="ECO:0000313" key="3">
    <source>
        <dbReference type="EMBL" id="AMZ03318.1"/>
    </source>
</evidence>
<dbReference type="SMR" id="A0A159ZS57"/>
<dbReference type="Pfam" id="PF12796">
    <property type="entry name" value="Ank_2"/>
    <property type="match status" value="1"/>
</dbReference>
<sequence>MNILPYEIHLLVIDYLYNDDLSIYFVNKYFFSMLKHSKIQNTIIKKIIKKGELGVIRYINKLFRVNDELVIGNKLFESSGINNYLLTACKYGHCKLVKYFVECGADIHYKTDYALQLACKYGYLEIVKYLVKKGANINTDDCYAVQLASREGHLKIVKYLVELGTNVRKDRDLAFRWSVENNHLSVTKYLVELGSDVRSEKNYAIKKSCEYGYFEMTQYLMNQGANFRVDNDYAVRFASKKWTFKYCRIFDIMWR</sequence>
<dbReference type="InterPro" id="IPR036770">
    <property type="entry name" value="Ankyrin_rpt-contain_sf"/>
</dbReference>
<name>A0A159ZS57_MIMIV</name>
<dbReference type="InterPro" id="IPR002110">
    <property type="entry name" value="Ankyrin_rpt"/>
</dbReference>
<dbReference type="Gene3D" id="1.25.40.20">
    <property type="entry name" value="Ankyrin repeat-containing domain"/>
    <property type="match status" value="2"/>
</dbReference>
<keyword evidence="1" id="KW-0677">Repeat</keyword>
<accession>A0A159ZS57</accession>
<organism evidence="3 4">
    <name type="scientific">Mimivirus Bombay</name>
    <dbReference type="NCBI Taxonomy" id="1835008"/>
    <lineage>
        <taxon>Viruses</taxon>
        <taxon>Varidnaviria</taxon>
        <taxon>Bamfordvirae</taxon>
        <taxon>Nucleocytoviricota</taxon>
        <taxon>Megaviricetes</taxon>
        <taxon>Imitervirales</taxon>
        <taxon>Mimiviridae</taxon>
        <taxon>Megamimivirinae</taxon>
        <taxon>Mimivirus</taxon>
        <taxon>Mimivirus bradfordmassiliense</taxon>
    </lineage>
</organism>
<dbReference type="SMART" id="SM00248">
    <property type="entry name" value="ANK"/>
    <property type="match status" value="5"/>
</dbReference>
<dbReference type="PROSITE" id="PS50088">
    <property type="entry name" value="ANK_REPEAT"/>
    <property type="match status" value="1"/>
</dbReference>
<reference evidence="3" key="1">
    <citation type="journal article" date="2016" name="Genom Data">
        <title>Isolation and complete genome sequencing of Mimivirus bombay, a Giant Virus in sewage of Mumbai, India.</title>
        <authorList>
            <person name="Chatterjee A."/>
            <person name="Ali F."/>
            <person name="Bange D."/>
            <person name="Kondabagil K."/>
        </authorList>
    </citation>
    <scope>NUCLEOTIDE SEQUENCE [LARGE SCALE GENOMIC DNA]</scope>
    <source>
        <strain evidence="3">1</strain>
    </source>
</reference>
<dbReference type="EMBL" id="KU761889">
    <property type="protein sequence ID" value="AMZ03318.1"/>
    <property type="molecule type" value="Genomic_DNA"/>
</dbReference>